<name>A0ABN8QY10_9CNID</name>
<protein>
    <recommendedName>
        <fullName evidence="4">RING-type domain-containing protein</fullName>
    </recommendedName>
</protein>
<evidence type="ECO:0000313" key="2">
    <source>
        <dbReference type="EMBL" id="CAH3170473.1"/>
    </source>
</evidence>
<accession>A0ABN8QY10</accession>
<feature type="compositionally biased region" description="Acidic residues" evidence="1">
    <location>
        <begin position="692"/>
        <end position="705"/>
    </location>
</feature>
<comment type="caution">
    <text evidence="2">The sequence shown here is derived from an EMBL/GenBank/DDBJ whole genome shotgun (WGS) entry which is preliminary data.</text>
</comment>
<reference evidence="2 3" key="1">
    <citation type="submission" date="2022-05" db="EMBL/GenBank/DDBJ databases">
        <authorList>
            <consortium name="Genoscope - CEA"/>
            <person name="William W."/>
        </authorList>
    </citation>
    <scope>NUCLEOTIDE SEQUENCE [LARGE SCALE GENOMIC DNA]</scope>
</reference>
<feature type="non-terminal residue" evidence="2">
    <location>
        <position position="1"/>
    </location>
</feature>
<organism evidence="2 3">
    <name type="scientific">Porites lobata</name>
    <dbReference type="NCBI Taxonomy" id="104759"/>
    <lineage>
        <taxon>Eukaryota</taxon>
        <taxon>Metazoa</taxon>
        <taxon>Cnidaria</taxon>
        <taxon>Anthozoa</taxon>
        <taxon>Hexacorallia</taxon>
        <taxon>Scleractinia</taxon>
        <taxon>Fungiina</taxon>
        <taxon>Poritidae</taxon>
        <taxon>Porites</taxon>
    </lineage>
</organism>
<gene>
    <name evidence="2" type="ORF">PLOB_00010727</name>
</gene>
<dbReference type="Proteomes" id="UP001159405">
    <property type="component" value="Unassembled WGS sequence"/>
</dbReference>
<evidence type="ECO:0000256" key="1">
    <source>
        <dbReference type="SAM" id="MobiDB-lite"/>
    </source>
</evidence>
<feature type="region of interest" description="Disordered" evidence="1">
    <location>
        <begin position="673"/>
        <end position="705"/>
    </location>
</feature>
<proteinExistence type="predicted"/>
<feature type="non-terminal residue" evidence="2">
    <location>
        <position position="705"/>
    </location>
</feature>
<evidence type="ECO:0008006" key="4">
    <source>
        <dbReference type="Google" id="ProtNLM"/>
    </source>
</evidence>
<sequence length="705" mass="81089">NIKKELKNLKTAMYQEFTVASKEPIYDPLKLKLFCISSGAPRLFDAILDAMTDPSHSSVRLELNKKRTVAMLYQLCYGLSQKCNWYQCDHAVFLKDCHLNQQGLSAERLVGSTCNRQKTNEILHHLSSGNTRSINELISEAISHKWQLVLMIDDYTTVHTKRRPDTGKPSAAKSMCTIILKVFKNIQAVSSFNPLTFHNPEAIDVTLLVNTVSGSSAMHKLACTYSSIMPSWIRSSFFDPELERSRLETHTYCDSESVKTMRQMKDVNLVDFVELTLKSKEDFDCALDIMLQSNLVDYLKYFLLPQPGDWPAQFYTRQIVYETLQNPPSILSLIPCIGPLHVSLNGRETLFNDFQPFFANIYEQHFPKSKLAKHPKPWRISMISETVYGGWLHIRDSVKEKFKQSRGIEYRTLLNLLDNYLPLVLSIYSVSFKLNNFCEYFEAMIRVWVMFTCLQRHHYNKAPLIWLAMVTYWRNNNPELYQLIWKNLVIVDEYPVENAHSIIRSKTNDHDSAEKMQETARATFQSRQAQSNFRNYFAAKHYSMFSQKHINNLKLRCAKLLAVCFSNIAKFSNNVCFTGTGKNKTVTLPNVFGKGQMKVKVLPLGYASQNQPNPNKRCDFPGCLVSSDKEWRVFEGCAHSFHLECLGEMDICPFCQSFLQNKARSLAETAKSAILHPKKQASTKQDKQPNEDVNDQSDDDEIETD</sequence>
<keyword evidence="3" id="KW-1185">Reference proteome</keyword>
<evidence type="ECO:0000313" key="3">
    <source>
        <dbReference type="Proteomes" id="UP001159405"/>
    </source>
</evidence>
<dbReference type="EMBL" id="CALNXK010000156">
    <property type="protein sequence ID" value="CAH3170473.1"/>
    <property type="molecule type" value="Genomic_DNA"/>
</dbReference>